<proteinExistence type="predicted"/>
<keyword evidence="1" id="KW-0472">Membrane</keyword>
<keyword evidence="1" id="KW-0812">Transmembrane</keyword>
<dbReference type="EMBL" id="CP024608">
    <property type="protein sequence ID" value="ATQ76709.1"/>
    <property type="molecule type" value="Genomic_DNA"/>
</dbReference>
<dbReference type="NCBIfam" id="TIGR02523">
    <property type="entry name" value="type_IV_pilV"/>
    <property type="match status" value="1"/>
</dbReference>
<dbReference type="AlphaFoldDB" id="A0A2D2DP24"/>
<dbReference type="NCBIfam" id="TIGR02532">
    <property type="entry name" value="IV_pilin_GFxxxE"/>
    <property type="match status" value="1"/>
</dbReference>
<reference evidence="2" key="1">
    <citation type="submission" date="2017-10" db="EMBL/GenBank/DDBJ databases">
        <title>Massilia psychrophilum sp. nov., a novel purple-pigmented bacterium isolated from Tianshan glacier, Xinjiang Municipality, China.</title>
        <authorList>
            <person name="Wang H."/>
        </authorList>
    </citation>
    <scope>NUCLEOTIDE SEQUENCE [LARGE SCALE GENOMIC DNA]</scope>
    <source>
        <strain evidence="2">B2</strain>
    </source>
</reference>
<keyword evidence="1" id="KW-1133">Transmembrane helix</keyword>
<feature type="transmembrane region" description="Helical" evidence="1">
    <location>
        <begin position="12"/>
        <end position="31"/>
    </location>
</feature>
<dbReference type="Pfam" id="PF07963">
    <property type="entry name" value="N_methyl"/>
    <property type="match status" value="1"/>
</dbReference>
<organism evidence="2 3">
    <name type="scientific">Massilia violaceinigra</name>
    <dbReference type="NCBI Taxonomy" id="2045208"/>
    <lineage>
        <taxon>Bacteria</taxon>
        <taxon>Pseudomonadati</taxon>
        <taxon>Pseudomonadota</taxon>
        <taxon>Betaproteobacteria</taxon>
        <taxon>Burkholderiales</taxon>
        <taxon>Oxalobacteraceae</taxon>
        <taxon>Telluria group</taxon>
        <taxon>Massilia</taxon>
    </lineage>
</organism>
<evidence type="ECO:0000313" key="2">
    <source>
        <dbReference type="EMBL" id="ATQ76709.1"/>
    </source>
</evidence>
<dbReference type="OrthoDB" id="8906930at2"/>
<sequence>MRRQRGFSMLEVLITMLVISFGLLGIAGLIITNFKNSHSAYSRGQATIFANDIIDRMRANRTVAQAGAPYVIDVDATTPTADATVGERDIRQWRLALASAVKDGKGGIAFNAAGNVIVTIQWDDSRSSGDNSTFGLAKQRFVLETRL</sequence>
<dbReference type="InterPro" id="IPR013362">
    <property type="entry name" value="Pilus_4_PilV"/>
</dbReference>
<gene>
    <name evidence="2" type="primary">pilV</name>
    <name evidence="2" type="ORF">CR152_20970</name>
</gene>
<dbReference type="Proteomes" id="UP000229897">
    <property type="component" value="Chromosome"/>
</dbReference>
<keyword evidence="3" id="KW-1185">Reference proteome</keyword>
<protein>
    <submittedName>
        <fullName evidence="2">Type IV pilus modification protein PilV</fullName>
    </submittedName>
</protein>
<dbReference type="KEGG" id="mass:CR152_20970"/>
<evidence type="ECO:0000313" key="3">
    <source>
        <dbReference type="Proteomes" id="UP000229897"/>
    </source>
</evidence>
<dbReference type="RefSeq" id="WP_099878080.1">
    <property type="nucleotide sequence ID" value="NZ_CP024608.1"/>
</dbReference>
<name>A0A2D2DP24_9BURK</name>
<evidence type="ECO:0000256" key="1">
    <source>
        <dbReference type="SAM" id="Phobius"/>
    </source>
</evidence>
<dbReference type="InterPro" id="IPR012902">
    <property type="entry name" value="N_methyl_site"/>
</dbReference>
<accession>A0A2D2DP24</accession>